<evidence type="ECO:0000256" key="4">
    <source>
        <dbReference type="SAM" id="MobiDB-lite"/>
    </source>
</evidence>
<feature type="compositionally biased region" description="Low complexity" evidence="4">
    <location>
        <begin position="420"/>
        <end position="439"/>
    </location>
</feature>
<feature type="compositionally biased region" description="Low complexity" evidence="4">
    <location>
        <begin position="160"/>
        <end position="179"/>
    </location>
</feature>
<dbReference type="InterPro" id="IPR009057">
    <property type="entry name" value="Homeodomain-like_sf"/>
</dbReference>
<organism evidence="5">
    <name type="scientific">Cyprideis torosa</name>
    <dbReference type="NCBI Taxonomy" id="163714"/>
    <lineage>
        <taxon>Eukaryota</taxon>
        <taxon>Metazoa</taxon>
        <taxon>Ecdysozoa</taxon>
        <taxon>Arthropoda</taxon>
        <taxon>Crustacea</taxon>
        <taxon>Oligostraca</taxon>
        <taxon>Ostracoda</taxon>
        <taxon>Podocopa</taxon>
        <taxon>Podocopida</taxon>
        <taxon>Cytherocopina</taxon>
        <taxon>Cytheroidea</taxon>
        <taxon>Cytherideidae</taxon>
        <taxon>Cyprideis</taxon>
    </lineage>
</organism>
<dbReference type="Pfam" id="PF05225">
    <property type="entry name" value="HTH_psq"/>
    <property type="match status" value="1"/>
</dbReference>
<comment type="subcellular location">
    <subcellularLocation>
        <location evidence="1 3">Nucleus</location>
    </subcellularLocation>
</comment>
<dbReference type="CDD" id="cd18315">
    <property type="entry name" value="BTB_POZ_BAB-like"/>
    <property type="match status" value="1"/>
</dbReference>
<evidence type="ECO:0000256" key="1">
    <source>
        <dbReference type="ARBA" id="ARBA00004123"/>
    </source>
</evidence>
<feature type="region of interest" description="Disordered" evidence="4">
    <location>
        <begin position="1"/>
        <end position="28"/>
    </location>
</feature>
<evidence type="ECO:0000256" key="3">
    <source>
        <dbReference type="PROSITE-ProRule" id="PRU00320"/>
    </source>
</evidence>
<dbReference type="Pfam" id="PF00651">
    <property type="entry name" value="BTB"/>
    <property type="match status" value="1"/>
</dbReference>
<dbReference type="PROSITE" id="PS50960">
    <property type="entry name" value="HTH_PSQ"/>
    <property type="match status" value="1"/>
</dbReference>
<evidence type="ECO:0000313" key="5">
    <source>
        <dbReference type="EMBL" id="CAD7225599.1"/>
    </source>
</evidence>
<feature type="region of interest" description="Disordered" evidence="4">
    <location>
        <begin position="418"/>
        <end position="479"/>
    </location>
</feature>
<dbReference type="AlphaFoldDB" id="A0A7R8ZL68"/>
<dbReference type="SMART" id="SM00225">
    <property type="entry name" value="BTB"/>
    <property type="match status" value="1"/>
</dbReference>
<reference evidence="5" key="1">
    <citation type="submission" date="2020-11" db="EMBL/GenBank/DDBJ databases">
        <authorList>
            <person name="Tran Van P."/>
        </authorList>
    </citation>
    <scope>NUCLEOTIDE SEQUENCE</scope>
</reference>
<dbReference type="GO" id="GO:0006357">
    <property type="term" value="P:regulation of transcription by RNA polymerase II"/>
    <property type="evidence" value="ECO:0007669"/>
    <property type="project" value="TreeGrafter"/>
</dbReference>
<feature type="region of interest" description="Disordered" evidence="4">
    <location>
        <begin position="495"/>
        <end position="616"/>
    </location>
</feature>
<dbReference type="GO" id="GO:0003677">
    <property type="term" value="F:DNA binding"/>
    <property type="evidence" value="ECO:0007669"/>
    <property type="project" value="UniProtKB-UniRule"/>
</dbReference>
<dbReference type="Gene3D" id="3.30.710.10">
    <property type="entry name" value="Potassium Channel Kv1.1, Chain A"/>
    <property type="match status" value="1"/>
</dbReference>
<name>A0A7R8ZL68_9CRUS</name>
<feature type="DNA-binding region" description="H-T-H motif" evidence="3">
    <location>
        <begin position="347"/>
        <end position="367"/>
    </location>
</feature>
<keyword evidence="2 3" id="KW-0539">Nucleus</keyword>
<sequence length="616" mass="67380">MGEPLTSSTTAEETPPPAPRPSASSNMVTAIPAGTGQQQFCLRWNNYQSNLCSVFDQLLHAESFVDVTLACQGSKFIKCHRVVLSACSPYFQNLLLEHPVSHPIIILRDLQYPELQALVEFMYKGEINVLQEQIPRLLKTAEILRIRGLAEVKNDEDLKPSVGSVSNSSSSPQNSRRPVPIAPSPYPPHPSNEASRRNGVLPSSSTPPLTKRMRLDSSTVPSPLGNLFMLPPTGPHIGNPMFVGSGSNIHTSARSLEDEIKPGIAEMIKEEERARMMESAVSMANRGDGSPFSIDPMQYQVNSMWQKAWAQNQMTNYRFRERGPLKTWKPDTMAAAIKAVLNDGLSLSQAARSHDIPYPTFVLYANRVNNQLGPPPEGQGPAEIRHKGRGRPQRILLGTWPPEKVDAVIKAVVYREGNDSSNYPSASATPPSPAVSESPYPSWARPPSPLDSSRSSNTNLSSRSPEQHRQERSVDEVVSELRRKSGLQIISAASLSKNSKASEDSSWNQREREKNNNNCDVGEVVVTIPSDDIDEPTNNPPQAPEEISLSDGEEDLPSPIEPTVELSLQDDVDEPTPVEPFVVKSRTGSSVDQVLDDSCSASTPSPPPEACPDEAL</sequence>
<feature type="compositionally biased region" description="Low complexity" evidence="4">
    <location>
        <begin position="450"/>
        <end position="464"/>
    </location>
</feature>
<dbReference type="GO" id="GO:0005634">
    <property type="term" value="C:nucleus"/>
    <property type="evidence" value="ECO:0007669"/>
    <property type="project" value="UniProtKB-SubCell"/>
</dbReference>
<dbReference type="OrthoDB" id="6611570at2759"/>
<feature type="compositionally biased region" description="Low complexity" evidence="4">
    <location>
        <begin position="1"/>
        <end position="13"/>
    </location>
</feature>
<dbReference type="PANTHER" id="PTHR23110:SF109">
    <property type="entry name" value="FI07618P-RELATED"/>
    <property type="match status" value="1"/>
</dbReference>
<proteinExistence type="predicted"/>
<dbReference type="SUPFAM" id="SSF46689">
    <property type="entry name" value="Homeodomain-like"/>
    <property type="match status" value="1"/>
</dbReference>
<feature type="region of interest" description="Disordered" evidence="4">
    <location>
        <begin position="369"/>
        <end position="398"/>
    </location>
</feature>
<feature type="region of interest" description="Disordered" evidence="4">
    <location>
        <begin position="157"/>
        <end position="221"/>
    </location>
</feature>
<accession>A0A7R8ZL68</accession>
<evidence type="ECO:0000256" key="2">
    <source>
        <dbReference type="ARBA" id="ARBA00023242"/>
    </source>
</evidence>
<dbReference type="EMBL" id="OB660610">
    <property type="protein sequence ID" value="CAD7225599.1"/>
    <property type="molecule type" value="Genomic_DNA"/>
</dbReference>
<dbReference type="InterPro" id="IPR051095">
    <property type="entry name" value="Dros_DevTransReg"/>
</dbReference>
<keyword evidence="3" id="KW-0238">DNA-binding</keyword>
<protein>
    <submittedName>
        <fullName evidence="5">Uncharacterized protein</fullName>
    </submittedName>
</protein>
<dbReference type="InterPro" id="IPR000210">
    <property type="entry name" value="BTB/POZ_dom"/>
</dbReference>
<dbReference type="SUPFAM" id="SSF54695">
    <property type="entry name" value="POZ domain"/>
    <property type="match status" value="1"/>
</dbReference>
<gene>
    <name evidence="5" type="ORF">CTOB1V02_LOCUS3535</name>
</gene>
<feature type="compositionally biased region" description="Pro residues" evidence="4">
    <location>
        <begin position="180"/>
        <end position="190"/>
    </location>
</feature>
<dbReference type="PANTHER" id="PTHR23110">
    <property type="entry name" value="BTB DOMAIN TRANSCRIPTION FACTOR"/>
    <property type="match status" value="1"/>
</dbReference>
<dbReference type="PROSITE" id="PS50097">
    <property type="entry name" value="BTB"/>
    <property type="match status" value="1"/>
</dbReference>
<dbReference type="InterPro" id="IPR011333">
    <property type="entry name" value="SKP1/BTB/POZ_sf"/>
</dbReference>
<dbReference type="InterPro" id="IPR007889">
    <property type="entry name" value="HTH_Psq"/>
</dbReference>
<feature type="compositionally biased region" description="Basic and acidic residues" evidence="4">
    <location>
        <begin position="465"/>
        <end position="479"/>
    </location>
</feature>